<dbReference type="InterPro" id="IPR011711">
    <property type="entry name" value="GntR_C"/>
</dbReference>
<name>A0A1G6HUF4_9FIRM</name>
<dbReference type="Proteomes" id="UP000198943">
    <property type="component" value="Unassembled WGS sequence"/>
</dbReference>
<dbReference type="InterPro" id="IPR000485">
    <property type="entry name" value="AsnC-type_HTH_dom"/>
</dbReference>
<feature type="domain" description="HTH gntR-type" evidence="4">
    <location>
        <begin position="14"/>
        <end position="81"/>
    </location>
</feature>
<dbReference type="InterPro" id="IPR000524">
    <property type="entry name" value="Tscrpt_reg_HTH_GntR"/>
</dbReference>
<organism evidence="5 6">
    <name type="scientific">Succiniclasticum ruminis</name>
    <dbReference type="NCBI Taxonomy" id="40841"/>
    <lineage>
        <taxon>Bacteria</taxon>
        <taxon>Bacillati</taxon>
        <taxon>Bacillota</taxon>
        <taxon>Negativicutes</taxon>
        <taxon>Acidaminococcales</taxon>
        <taxon>Acidaminococcaceae</taxon>
        <taxon>Succiniclasticum</taxon>
    </lineage>
</organism>
<dbReference type="InterPro" id="IPR008920">
    <property type="entry name" value="TF_FadR/GntR_C"/>
</dbReference>
<dbReference type="SMART" id="SM00895">
    <property type="entry name" value="FCD"/>
    <property type="match status" value="1"/>
</dbReference>
<dbReference type="SUPFAM" id="SSF48008">
    <property type="entry name" value="GntR ligand-binding domain-like"/>
    <property type="match status" value="1"/>
</dbReference>
<dbReference type="InterPro" id="IPR036390">
    <property type="entry name" value="WH_DNA-bd_sf"/>
</dbReference>
<dbReference type="InterPro" id="IPR036388">
    <property type="entry name" value="WH-like_DNA-bd_sf"/>
</dbReference>
<keyword evidence="3" id="KW-0804">Transcription</keyword>
<dbReference type="EMBL" id="FMYW01000001">
    <property type="protein sequence ID" value="SDB97947.1"/>
    <property type="molecule type" value="Genomic_DNA"/>
</dbReference>
<dbReference type="Gene3D" id="1.10.10.10">
    <property type="entry name" value="Winged helix-like DNA-binding domain superfamily/Winged helix DNA-binding domain"/>
    <property type="match status" value="1"/>
</dbReference>
<dbReference type="PROSITE" id="PS50949">
    <property type="entry name" value="HTH_GNTR"/>
    <property type="match status" value="1"/>
</dbReference>
<keyword evidence="1" id="KW-0805">Transcription regulation</keyword>
<dbReference type="AlphaFoldDB" id="A0A1G6HUF4"/>
<keyword evidence="2 5" id="KW-0238">DNA-binding</keyword>
<dbReference type="Pfam" id="PF07729">
    <property type="entry name" value="FCD"/>
    <property type="match status" value="1"/>
</dbReference>
<sequence length="238" mass="27280">MSGHLEQIRLDSYKPLRELVCEHIRDAIINGVFAPGERLMEIQMADEMGVSRTPVREAIRKLEMEGFVVMIPRRGTYVSNMSIRDINDVYEIRISLDTLAAGLAAERISDEELEELQRLLVKVGNAIEENDMAKVVEADIEFHDVLYKASRNERLRNIINNLREQITVIRGVSMRYPGRLKDTQEEHRRLVESIAARNVEKSQEAARIHLENAERTLMIAMSERKGGEELRNSLGAKK</sequence>
<evidence type="ECO:0000313" key="6">
    <source>
        <dbReference type="Proteomes" id="UP000198943"/>
    </source>
</evidence>
<dbReference type="Gene3D" id="1.20.120.530">
    <property type="entry name" value="GntR ligand-binding domain-like"/>
    <property type="match status" value="1"/>
</dbReference>
<dbReference type="SUPFAM" id="SSF46785">
    <property type="entry name" value="Winged helix' DNA-binding domain"/>
    <property type="match status" value="1"/>
</dbReference>
<dbReference type="SMART" id="SM00345">
    <property type="entry name" value="HTH_GNTR"/>
    <property type="match status" value="1"/>
</dbReference>
<dbReference type="RefSeq" id="WP_093729028.1">
    <property type="nucleotide sequence ID" value="NZ_FMYW01000001.1"/>
</dbReference>
<dbReference type="PANTHER" id="PTHR43537">
    <property type="entry name" value="TRANSCRIPTIONAL REGULATOR, GNTR FAMILY"/>
    <property type="match status" value="1"/>
</dbReference>
<evidence type="ECO:0000256" key="2">
    <source>
        <dbReference type="ARBA" id="ARBA00023125"/>
    </source>
</evidence>
<dbReference type="Pfam" id="PF00392">
    <property type="entry name" value="GntR"/>
    <property type="match status" value="1"/>
</dbReference>
<dbReference type="CDD" id="cd07377">
    <property type="entry name" value="WHTH_GntR"/>
    <property type="match status" value="1"/>
</dbReference>
<keyword evidence="6" id="KW-1185">Reference proteome</keyword>
<gene>
    <name evidence="5" type="ORF">SAMN04487864_101261</name>
</gene>
<dbReference type="PANTHER" id="PTHR43537:SF24">
    <property type="entry name" value="GLUCONATE OPERON TRANSCRIPTIONAL REPRESSOR"/>
    <property type="match status" value="1"/>
</dbReference>
<evidence type="ECO:0000259" key="4">
    <source>
        <dbReference type="PROSITE" id="PS50949"/>
    </source>
</evidence>
<accession>A0A1G6HUF4</accession>
<dbReference type="GO" id="GO:0043565">
    <property type="term" value="F:sequence-specific DNA binding"/>
    <property type="evidence" value="ECO:0007669"/>
    <property type="project" value="InterPro"/>
</dbReference>
<dbReference type="GO" id="GO:0003700">
    <property type="term" value="F:DNA-binding transcription factor activity"/>
    <property type="evidence" value="ECO:0007669"/>
    <property type="project" value="InterPro"/>
</dbReference>
<dbReference type="PRINTS" id="PR00033">
    <property type="entry name" value="HTHASNC"/>
</dbReference>
<evidence type="ECO:0000313" key="5">
    <source>
        <dbReference type="EMBL" id="SDB97947.1"/>
    </source>
</evidence>
<protein>
    <submittedName>
        <fullName evidence="5">DNA-binding transcriptional regulator, GntR family</fullName>
    </submittedName>
</protein>
<proteinExistence type="predicted"/>
<dbReference type="OrthoDB" id="9781630at2"/>
<evidence type="ECO:0000256" key="3">
    <source>
        <dbReference type="ARBA" id="ARBA00023163"/>
    </source>
</evidence>
<evidence type="ECO:0000256" key="1">
    <source>
        <dbReference type="ARBA" id="ARBA00023015"/>
    </source>
</evidence>
<reference evidence="6" key="1">
    <citation type="submission" date="2016-10" db="EMBL/GenBank/DDBJ databases">
        <authorList>
            <person name="Varghese N."/>
            <person name="Submissions S."/>
        </authorList>
    </citation>
    <scope>NUCLEOTIDE SEQUENCE [LARGE SCALE GENOMIC DNA]</scope>
    <source>
        <strain evidence="6">DSM 11005</strain>
    </source>
</reference>
<dbReference type="PRINTS" id="PR00035">
    <property type="entry name" value="HTHGNTR"/>
</dbReference>